<keyword evidence="2" id="KW-1185">Reference proteome</keyword>
<gene>
    <name evidence="1" type="ORF">Tco_0939797</name>
</gene>
<proteinExistence type="predicted"/>
<reference evidence="1" key="2">
    <citation type="submission" date="2022-01" db="EMBL/GenBank/DDBJ databases">
        <authorList>
            <person name="Yamashiro T."/>
            <person name="Shiraishi A."/>
            <person name="Satake H."/>
            <person name="Nakayama K."/>
        </authorList>
    </citation>
    <scope>NUCLEOTIDE SEQUENCE</scope>
</reference>
<organism evidence="1 2">
    <name type="scientific">Tanacetum coccineum</name>
    <dbReference type="NCBI Taxonomy" id="301880"/>
    <lineage>
        <taxon>Eukaryota</taxon>
        <taxon>Viridiplantae</taxon>
        <taxon>Streptophyta</taxon>
        <taxon>Embryophyta</taxon>
        <taxon>Tracheophyta</taxon>
        <taxon>Spermatophyta</taxon>
        <taxon>Magnoliopsida</taxon>
        <taxon>eudicotyledons</taxon>
        <taxon>Gunneridae</taxon>
        <taxon>Pentapetalae</taxon>
        <taxon>asterids</taxon>
        <taxon>campanulids</taxon>
        <taxon>Asterales</taxon>
        <taxon>Asteraceae</taxon>
        <taxon>Asteroideae</taxon>
        <taxon>Anthemideae</taxon>
        <taxon>Anthemidinae</taxon>
        <taxon>Tanacetum</taxon>
    </lineage>
</organism>
<sequence length="117" mass="14022">MGIRRTKPNALRGVPFDETSIERQHKARCPATPSLRDHRRQVRNEDLHTELDYYSEEYDEEREMEPRPVRVREATLFLQTGCLRVRRHKGRVVEFKEALNKSRSRAERQFNGRRTSE</sequence>
<dbReference type="Proteomes" id="UP001151760">
    <property type="component" value="Unassembled WGS sequence"/>
</dbReference>
<evidence type="ECO:0000313" key="2">
    <source>
        <dbReference type="Proteomes" id="UP001151760"/>
    </source>
</evidence>
<dbReference type="EMBL" id="BQNB010015429">
    <property type="protein sequence ID" value="GJT39932.1"/>
    <property type="molecule type" value="Genomic_DNA"/>
</dbReference>
<evidence type="ECO:0000313" key="1">
    <source>
        <dbReference type="EMBL" id="GJT39932.1"/>
    </source>
</evidence>
<name>A0ABQ5DNH5_9ASTR</name>
<reference evidence="1" key="1">
    <citation type="journal article" date="2022" name="Int. J. Mol. Sci.">
        <title>Draft Genome of Tanacetum Coccineum: Genomic Comparison of Closely Related Tanacetum-Family Plants.</title>
        <authorList>
            <person name="Yamashiro T."/>
            <person name="Shiraishi A."/>
            <person name="Nakayama K."/>
            <person name="Satake H."/>
        </authorList>
    </citation>
    <scope>NUCLEOTIDE SEQUENCE</scope>
</reference>
<accession>A0ABQ5DNH5</accession>
<comment type="caution">
    <text evidence="1">The sequence shown here is derived from an EMBL/GenBank/DDBJ whole genome shotgun (WGS) entry which is preliminary data.</text>
</comment>
<protein>
    <submittedName>
        <fullName evidence="1">Uncharacterized protein</fullName>
    </submittedName>
</protein>